<evidence type="ECO:0000256" key="1">
    <source>
        <dbReference type="PROSITE-ProRule" id="PRU00110"/>
    </source>
</evidence>
<dbReference type="Pfam" id="PF01627">
    <property type="entry name" value="Hpt"/>
    <property type="match status" value="1"/>
</dbReference>
<reference evidence="3 4" key="1">
    <citation type="submission" date="2017-05" db="EMBL/GenBank/DDBJ databases">
        <authorList>
            <person name="Varghese N."/>
            <person name="Submissions S."/>
        </authorList>
    </citation>
    <scope>NUCLEOTIDE SEQUENCE [LARGE SCALE GENOMIC DNA]</scope>
    <source>
        <strain evidence="3 4">DSM 27040</strain>
    </source>
</reference>
<dbReference type="OrthoDB" id="1121554at2"/>
<protein>
    <submittedName>
        <fullName evidence="3">Hpt domain-containing protein</fullName>
    </submittedName>
</protein>
<organism evidence="3 4">
    <name type="scientific">Saccharicrinis carchari</name>
    <dbReference type="NCBI Taxonomy" id="1168039"/>
    <lineage>
        <taxon>Bacteria</taxon>
        <taxon>Pseudomonadati</taxon>
        <taxon>Bacteroidota</taxon>
        <taxon>Bacteroidia</taxon>
        <taxon>Marinilabiliales</taxon>
        <taxon>Marinilabiliaceae</taxon>
        <taxon>Saccharicrinis</taxon>
    </lineage>
</organism>
<keyword evidence="1" id="KW-0597">Phosphoprotein</keyword>
<keyword evidence="4" id="KW-1185">Reference proteome</keyword>
<proteinExistence type="predicted"/>
<dbReference type="RefSeq" id="WP_142532792.1">
    <property type="nucleotide sequence ID" value="NZ_FXTB01000003.1"/>
</dbReference>
<evidence type="ECO:0000259" key="2">
    <source>
        <dbReference type="PROSITE" id="PS50894"/>
    </source>
</evidence>
<dbReference type="AlphaFoldDB" id="A0A521CEX0"/>
<feature type="domain" description="HPt" evidence="2">
    <location>
        <begin position="1"/>
        <end position="106"/>
    </location>
</feature>
<dbReference type="SUPFAM" id="SSF47226">
    <property type="entry name" value="Histidine-containing phosphotransfer domain, HPT domain"/>
    <property type="match status" value="1"/>
</dbReference>
<evidence type="ECO:0000313" key="3">
    <source>
        <dbReference type="EMBL" id="SMO57974.1"/>
    </source>
</evidence>
<accession>A0A521CEX0</accession>
<feature type="modified residue" description="Phosphohistidine" evidence="1">
    <location>
        <position position="45"/>
    </location>
</feature>
<gene>
    <name evidence="3" type="ORF">SAMN06265379_10373</name>
</gene>
<evidence type="ECO:0000313" key="4">
    <source>
        <dbReference type="Proteomes" id="UP000319040"/>
    </source>
</evidence>
<dbReference type="PROSITE" id="PS50894">
    <property type="entry name" value="HPT"/>
    <property type="match status" value="1"/>
</dbReference>
<dbReference type="EMBL" id="FXTB01000003">
    <property type="protein sequence ID" value="SMO57974.1"/>
    <property type="molecule type" value="Genomic_DNA"/>
</dbReference>
<dbReference type="GO" id="GO:0000160">
    <property type="term" value="P:phosphorelay signal transduction system"/>
    <property type="evidence" value="ECO:0007669"/>
    <property type="project" value="InterPro"/>
</dbReference>
<dbReference type="GO" id="GO:0004672">
    <property type="term" value="F:protein kinase activity"/>
    <property type="evidence" value="ECO:0007669"/>
    <property type="project" value="UniProtKB-ARBA"/>
</dbReference>
<dbReference type="InterPro" id="IPR008207">
    <property type="entry name" value="Sig_transdc_His_kin_Hpt_dom"/>
</dbReference>
<dbReference type="Proteomes" id="UP000319040">
    <property type="component" value="Unassembled WGS sequence"/>
</dbReference>
<name>A0A521CEX0_SACCC</name>
<dbReference type="Gene3D" id="1.20.120.160">
    <property type="entry name" value="HPT domain"/>
    <property type="match status" value="1"/>
</dbReference>
<dbReference type="InterPro" id="IPR036641">
    <property type="entry name" value="HPT_dom_sf"/>
</dbReference>
<sequence>MIQVIKEKFIADTLQSLCEIEKCLSNYSEGCKTEDLVEDVFMVLHQIKGTAPMLGIKGLSEIVYPAERVYIALRQRELSFSHEIKLNTIQLITAIKAILAVNQEDNLDSKSTPCSFNFFESLVN</sequence>